<sequence>MHSIEIGSLVLNGRLVLFLIYGAVGWLVLKLRFKNLKENDTVMGYASTAFLLWLAVWKGSFILYHPVEFINQPLSLLYFDGGRRGLWTAGLITVLYIAYRSWKRRLSVNIWIGSGIWFVLGCWFAYHMLYLVVGEKPVWFHALSAALALTFILLFIFLRLGFKRELGYSVWFLIGQTVLGFGVTDRQLWLLSFSKPQLLFVIAALLITGWLWLDDTKEKGQTHG</sequence>
<feature type="transmembrane region" description="Helical" evidence="1">
    <location>
        <begin position="106"/>
        <end position="126"/>
    </location>
</feature>
<dbReference type="EMBL" id="AP019400">
    <property type="protein sequence ID" value="BBI33845.1"/>
    <property type="molecule type" value="Genomic_DNA"/>
</dbReference>
<dbReference type="KEGG" id="cohn:KCTCHS21_32440"/>
<evidence type="ECO:0000256" key="1">
    <source>
        <dbReference type="SAM" id="Phobius"/>
    </source>
</evidence>
<evidence type="ECO:0000313" key="3">
    <source>
        <dbReference type="Proteomes" id="UP000289856"/>
    </source>
</evidence>
<keyword evidence="1" id="KW-0812">Transmembrane</keyword>
<feature type="transmembrane region" description="Helical" evidence="1">
    <location>
        <begin position="84"/>
        <end position="99"/>
    </location>
</feature>
<proteinExistence type="predicted"/>
<evidence type="ECO:0000313" key="2">
    <source>
        <dbReference type="EMBL" id="BBI33845.1"/>
    </source>
</evidence>
<organism evidence="2 3">
    <name type="scientific">Cohnella abietis</name>
    <dbReference type="NCBI Taxonomy" id="2507935"/>
    <lineage>
        <taxon>Bacteria</taxon>
        <taxon>Bacillati</taxon>
        <taxon>Bacillota</taxon>
        <taxon>Bacilli</taxon>
        <taxon>Bacillales</taxon>
        <taxon>Paenibacillaceae</taxon>
        <taxon>Cohnella</taxon>
    </lineage>
</organism>
<name>A0A3T1D708_9BACL</name>
<keyword evidence="3" id="KW-1185">Reference proteome</keyword>
<dbReference type="Proteomes" id="UP000289856">
    <property type="component" value="Chromosome"/>
</dbReference>
<feature type="transmembrane region" description="Helical" evidence="1">
    <location>
        <begin position="165"/>
        <end position="184"/>
    </location>
</feature>
<gene>
    <name evidence="2" type="ORF">KCTCHS21_32440</name>
</gene>
<accession>A0A3T1D708</accession>
<keyword evidence="1" id="KW-0472">Membrane</keyword>
<feature type="transmembrane region" description="Helical" evidence="1">
    <location>
        <begin position="6"/>
        <end position="29"/>
    </location>
</feature>
<protein>
    <recommendedName>
        <fullName evidence="4">Prolipoprotein diacylglyceryl transferase</fullName>
    </recommendedName>
</protein>
<feature type="transmembrane region" description="Helical" evidence="1">
    <location>
        <begin position="196"/>
        <end position="213"/>
    </location>
</feature>
<feature type="transmembrane region" description="Helical" evidence="1">
    <location>
        <begin position="41"/>
        <end position="64"/>
    </location>
</feature>
<dbReference type="AlphaFoldDB" id="A0A3T1D708"/>
<keyword evidence="1" id="KW-1133">Transmembrane helix</keyword>
<reference evidence="2 3" key="1">
    <citation type="submission" date="2019-01" db="EMBL/GenBank/DDBJ databases">
        <title>Complete genome sequence of Cohnella hallensis HS21 isolated from Korean fir (Abies koreana) rhizospheric soil.</title>
        <authorList>
            <person name="Jiang L."/>
            <person name="Kang S.W."/>
            <person name="Kim S."/>
            <person name="Jung J."/>
            <person name="Kim C.Y."/>
            <person name="Kim D.H."/>
            <person name="Kim S.W."/>
            <person name="Lee J."/>
        </authorList>
    </citation>
    <scope>NUCLEOTIDE SEQUENCE [LARGE SCALE GENOMIC DNA]</scope>
    <source>
        <strain evidence="2 3">HS21</strain>
    </source>
</reference>
<feature type="transmembrane region" description="Helical" evidence="1">
    <location>
        <begin position="138"/>
        <end position="158"/>
    </location>
</feature>
<evidence type="ECO:0008006" key="4">
    <source>
        <dbReference type="Google" id="ProtNLM"/>
    </source>
</evidence>